<dbReference type="EMBL" id="ML179187">
    <property type="protein sequence ID" value="THU95987.1"/>
    <property type="molecule type" value="Genomic_DNA"/>
</dbReference>
<protein>
    <recommendedName>
        <fullName evidence="3">SnoaL-like domain-containing protein</fullName>
    </recommendedName>
</protein>
<proteinExistence type="predicted"/>
<dbReference type="OrthoDB" id="3188871at2759"/>
<evidence type="ECO:0000313" key="2">
    <source>
        <dbReference type="Proteomes" id="UP000297245"/>
    </source>
</evidence>
<evidence type="ECO:0000313" key="1">
    <source>
        <dbReference type="EMBL" id="THU95987.1"/>
    </source>
</evidence>
<gene>
    <name evidence="1" type="ORF">K435DRAFT_778771</name>
</gene>
<name>A0A4S8M1M9_DENBC</name>
<reference evidence="1 2" key="1">
    <citation type="journal article" date="2019" name="Nat. Ecol. Evol.">
        <title>Megaphylogeny resolves global patterns of mushroom evolution.</title>
        <authorList>
            <person name="Varga T."/>
            <person name="Krizsan K."/>
            <person name="Foldi C."/>
            <person name="Dima B."/>
            <person name="Sanchez-Garcia M."/>
            <person name="Sanchez-Ramirez S."/>
            <person name="Szollosi G.J."/>
            <person name="Szarkandi J.G."/>
            <person name="Papp V."/>
            <person name="Albert L."/>
            <person name="Andreopoulos W."/>
            <person name="Angelini C."/>
            <person name="Antonin V."/>
            <person name="Barry K.W."/>
            <person name="Bougher N.L."/>
            <person name="Buchanan P."/>
            <person name="Buyck B."/>
            <person name="Bense V."/>
            <person name="Catcheside P."/>
            <person name="Chovatia M."/>
            <person name="Cooper J."/>
            <person name="Damon W."/>
            <person name="Desjardin D."/>
            <person name="Finy P."/>
            <person name="Geml J."/>
            <person name="Haridas S."/>
            <person name="Hughes K."/>
            <person name="Justo A."/>
            <person name="Karasinski D."/>
            <person name="Kautmanova I."/>
            <person name="Kiss B."/>
            <person name="Kocsube S."/>
            <person name="Kotiranta H."/>
            <person name="LaButti K.M."/>
            <person name="Lechner B.E."/>
            <person name="Liimatainen K."/>
            <person name="Lipzen A."/>
            <person name="Lukacs Z."/>
            <person name="Mihaltcheva S."/>
            <person name="Morgado L.N."/>
            <person name="Niskanen T."/>
            <person name="Noordeloos M.E."/>
            <person name="Ohm R.A."/>
            <person name="Ortiz-Santana B."/>
            <person name="Ovrebo C."/>
            <person name="Racz N."/>
            <person name="Riley R."/>
            <person name="Savchenko A."/>
            <person name="Shiryaev A."/>
            <person name="Soop K."/>
            <person name="Spirin V."/>
            <person name="Szebenyi C."/>
            <person name="Tomsovsky M."/>
            <person name="Tulloss R.E."/>
            <person name="Uehling J."/>
            <person name="Grigoriev I.V."/>
            <person name="Vagvolgyi C."/>
            <person name="Papp T."/>
            <person name="Martin F.M."/>
            <person name="Miettinen O."/>
            <person name="Hibbett D.S."/>
            <person name="Nagy L.G."/>
        </authorList>
    </citation>
    <scope>NUCLEOTIDE SEQUENCE [LARGE SCALE GENOMIC DNA]</scope>
    <source>
        <strain evidence="1 2">CBS 962.96</strain>
    </source>
</reference>
<sequence>MSTAIVLPQLGSWAQNHIRAIVQATNEADFDGAFDAFVAKDAEITFNGKKISRDEYKTRLQTEAFRETGAQVVFNGTVQVPGTDASGVQSSFIGEAGLFYTAIIGEALLVLGAPQQRQVTSSINIFVQDDSSLKPPTLPGGIHGFFDPRRAFKVNQVFLDVTPSVEPNTTSTSS</sequence>
<dbReference type="Proteomes" id="UP000297245">
    <property type="component" value="Unassembled WGS sequence"/>
</dbReference>
<keyword evidence="2" id="KW-1185">Reference proteome</keyword>
<accession>A0A4S8M1M9</accession>
<evidence type="ECO:0008006" key="3">
    <source>
        <dbReference type="Google" id="ProtNLM"/>
    </source>
</evidence>
<dbReference type="AlphaFoldDB" id="A0A4S8M1M9"/>
<organism evidence="1 2">
    <name type="scientific">Dendrothele bispora (strain CBS 962.96)</name>
    <dbReference type="NCBI Taxonomy" id="1314807"/>
    <lineage>
        <taxon>Eukaryota</taxon>
        <taxon>Fungi</taxon>
        <taxon>Dikarya</taxon>
        <taxon>Basidiomycota</taxon>
        <taxon>Agaricomycotina</taxon>
        <taxon>Agaricomycetes</taxon>
        <taxon>Agaricomycetidae</taxon>
        <taxon>Agaricales</taxon>
        <taxon>Agaricales incertae sedis</taxon>
        <taxon>Dendrothele</taxon>
    </lineage>
</organism>